<organism evidence="1">
    <name type="scientific">Medioppia subpectinata</name>
    <dbReference type="NCBI Taxonomy" id="1979941"/>
    <lineage>
        <taxon>Eukaryota</taxon>
        <taxon>Metazoa</taxon>
        <taxon>Ecdysozoa</taxon>
        <taxon>Arthropoda</taxon>
        <taxon>Chelicerata</taxon>
        <taxon>Arachnida</taxon>
        <taxon>Acari</taxon>
        <taxon>Acariformes</taxon>
        <taxon>Sarcoptiformes</taxon>
        <taxon>Oribatida</taxon>
        <taxon>Brachypylina</taxon>
        <taxon>Oppioidea</taxon>
        <taxon>Oppiidae</taxon>
        <taxon>Medioppia</taxon>
    </lineage>
</organism>
<dbReference type="AlphaFoldDB" id="A0A7R9KR22"/>
<accession>A0A7R9KR22</accession>
<proteinExistence type="predicted"/>
<dbReference type="Proteomes" id="UP000759131">
    <property type="component" value="Unassembled WGS sequence"/>
</dbReference>
<sequence length="61" mass="7205">MISKKSMRFMRFTTQLYQIKTGLQLQCKQINLSQNVRCYVFTATDRPAMHSNQKVEDLGNY</sequence>
<evidence type="ECO:0000313" key="2">
    <source>
        <dbReference type="Proteomes" id="UP000759131"/>
    </source>
</evidence>
<gene>
    <name evidence="1" type="ORF">OSB1V03_LOCUS7138</name>
</gene>
<protein>
    <submittedName>
        <fullName evidence="1">Uncharacterized protein</fullName>
    </submittedName>
</protein>
<dbReference type="EMBL" id="OC858652">
    <property type="protein sequence ID" value="CAD7626706.1"/>
    <property type="molecule type" value="Genomic_DNA"/>
</dbReference>
<dbReference type="EMBL" id="CAJPIZ010004077">
    <property type="protein sequence ID" value="CAG2107136.1"/>
    <property type="molecule type" value="Genomic_DNA"/>
</dbReference>
<evidence type="ECO:0000313" key="1">
    <source>
        <dbReference type="EMBL" id="CAD7626706.1"/>
    </source>
</evidence>
<name>A0A7R9KR22_9ACAR</name>
<keyword evidence="2" id="KW-1185">Reference proteome</keyword>
<reference evidence="1" key="1">
    <citation type="submission" date="2020-11" db="EMBL/GenBank/DDBJ databases">
        <authorList>
            <person name="Tran Van P."/>
        </authorList>
    </citation>
    <scope>NUCLEOTIDE SEQUENCE</scope>
</reference>